<dbReference type="STRING" id="1410606.T478_0878"/>
<evidence type="ECO:0000313" key="3">
    <source>
        <dbReference type="EMBL" id="AJA93181.1"/>
    </source>
</evidence>
<evidence type="ECO:0000313" key="5">
    <source>
        <dbReference type="Proteomes" id="UP000030944"/>
    </source>
</evidence>
<dbReference type="InterPro" id="IPR032816">
    <property type="entry name" value="VTT_dom"/>
</dbReference>
<reference evidence="4" key="3">
    <citation type="submission" date="2016-05" db="EMBL/GenBank/DDBJ databases">
        <authorList>
            <person name="Lavstsen T."/>
            <person name="Jespersen J.S."/>
        </authorList>
    </citation>
    <scope>NUCLEOTIDE SEQUENCE [LARGE SCALE GENOMIC DNA]</scope>
    <source>
        <strain evidence="4">U25</strain>
    </source>
</reference>
<organism evidence="3 5">
    <name type="scientific">Candidatus Nitrosopelagicus brevis</name>
    <dbReference type="NCBI Taxonomy" id="1410606"/>
    <lineage>
        <taxon>Archaea</taxon>
        <taxon>Nitrososphaerota</taxon>
    </lineage>
</organism>
<accession>A0A0A7V4S1</accession>
<dbReference type="EMBL" id="CP007026">
    <property type="protein sequence ID" value="AJA93181.1"/>
    <property type="molecule type" value="Genomic_DNA"/>
</dbReference>
<keyword evidence="1" id="KW-0472">Membrane</keyword>
<dbReference type="KEGG" id="nbv:T478_0878"/>
<gene>
    <name evidence="4" type="ORF">A7X95_02260</name>
    <name evidence="3" type="ORF">T478_0878</name>
</gene>
<reference evidence="4 6" key="4">
    <citation type="submission" date="2018-04" db="EMBL/GenBank/DDBJ databases">
        <title>Transcriptomics of ammonia oxidizing archaea.</title>
        <authorList>
            <person name="Carini P."/>
        </authorList>
    </citation>
    <scope>NUCLEOTIDE SEQUENCE [LARGE SCALE GENOMIC DNA]</scope>
    <source>
        <strain evidence="4 6">U25</strain>
    </source>
</reference>
<evidence type="ECO:0000256" key="1">
    <source>
        <dbReference type="SAM" id="Phobius"/>
    </source>
</evidence>
<reference evidence="3 5" key="1">
    <citation type="journal article" date="2015" name="Proc. Natl. Acad. Sci. U.S.A.">
        <title>Genomic and proteomic characterization of "Candidatus Nitrosopelagicus brevis": An ammonia-oxidizing archaeon from the open ocean.</title>
        <authorList>
            <person name="Santoro A.E."/>
            <person name="Dupont C.L."/>
            <person name="Richter R.A."/>
            <person name="Craig M.T."/>
            <person name="Carini P."/>
            <person name="McIlvin M.R."/>
            <person name="Yang Y."/>
            <person name="Orsi W.D."/>
            <person name="Moran D.M."/>
            <person name="Saito M.A."/>
        </authorList>
    </citation>
    <scope>NUCLEOTIDE SEQUENCE [LARGE SCALE GENOMIC DNA]</scope>
    <source>
        <strain evidence="3">CN25</strain>
        <strain evidence="5">V2</strain>
    </source>
</reference>
<feature type="domain" description="VTT" evidence="2">
    <location>
        <begin position="34"/>
        <end position="148"/>
    </location>
</feature>
<dbReference type="Proteomes" id="UP000241022">
    <property type="component" value="Unassembled WGS sequence"/>
</dbReference>
<evidence type="ECO:0000313" key="4">
    <source>
        <dbReference type="EMBL" id="PTL88114.1"/>
    </source>
</evidence>
<dbReference type="PANTHER" id="PTHR42709:SF10">
    <property type="entry name" value="SNARE ASSOCIATED GOLGI PROTEIN"/>
    <property type="match status" value="1"/>
</dbReference>
<dbReference type="EMBL" id="LXWN01000001">
    <property type="protein sequence ID" value="PTL88114.1"/>
    <property type="molecule type" value="Genomic_DNA"/>
</dbReference>
<feature type="transmembrane region" description="Helical" evidence="1">
    <location>
        <begin position="53"/>
        <end position="75"/>
    </location>
</feature>
<feature type="transmembrane region" description="Helical" evidence="1">
    <location>
        <begin position="130"/>
        <end position="152"/>
    </location>
</feature>
<dbReference type="AlphaFoldDB" id="A0A0A7V4S1"/>
<feature type="transmembrane region" description="Helical" evidence="1">
    <location>
        <begin position="178"/>
        <end position="197"/>
    </location>
</feature>
<protein>
    <submittedName>
        <fullName evidence="3">SNARE-like domain protein</fullName>
    </submittedName>
</protein>
<keyword evidence="1" id="KW-1133">Transmembrane helix</keyword>
<reference evidence="6" key="2">
    <citation type="submission" date="2016-05" db="EMBL/GenBank/DDBJ databases">
        <authorList>
            <person name="Dupont C."/>
            <person name="Santoro A."/>
        </authorList>
    </citation>
    <scope>NUCLEOTIDE SEQUENCE [LARGE SCALE GENOMIC DNA]</scope>
    <source>
        <strain evidence="6">U25</strain>
    </source>
</reference>
<dbReference type="OrthoDB" id="10722at2157"/>
<dbReference type="Pfam" id="PF09335">
    <property type="entry name" value="VTT_dom"/>
    <property type="match status" value="1"/>
</dbReference>
<dbReference type="RefSeq" id="WP_048105468.1">
    <property type="nucleotide sequence ID" value="NZ_CP007026.1"/>
</dbReference>
<dbReference type="GeneID" id="24816769"/>
<dbReference type="Proteomes" id="UP000030944">
    <property type="component" value="Chromosome"/>
</dbReference>
<proteinExistence type="predicted"/>
<dbReference type="GO" id="GO:0005886">
    <property type="term" value="C:plasma membrane"/>
    <property type="evidence" value="ECO:0007669"/>
    <property type="project" value="TreeGrafter"/>
</dbReference>
<dbReference type="HOGENOM" id="CLU_101250_0_0_2"/>
<feature type="transmembrane region" description="Helical" evidence="1">
    <location>
        <begin position="16"/>
        <end position="41"/>
    </location>
</feature>
<evidence type="ECO:0000313" key="6">
    <source>
        <dbReference type="Proteomes" id="UP000241022"/>
    </source>
</evidence>
<keyword evidence="1" id="KW-0812">Transmembrane</keyword>
<sequence length="221" mass="24506">MDLWDFIPFFSSEVGYLGLALVSFFGSLIPFVPIPSFILLVTMSVGNQFDLHILAIIAAVTATVAKQIIFVISYGGRKIMSEKTKQRMLPFQRLVKKYGAAAAFVAAATPIPDDIIYVPLGLAKYNPLRFFIATLTGKLVLCYAIVILAHYLSGPVIDPIFEMFGITEPEDLDDPTPIIIGIVVFGAVMTAVVVLMLRMDWSRILGRFLPWTLEDDDKNQK</sequence>
<evidence type="ECO:0000259" key="2">
    <source>
        <dbReference type="Pfam" id="PF09335"/>
    </source>
</evidence>
<name>A0A0A7V4S1_9ARCH</name>
<dbReference type="PANTHER" id="PTHR42709">
    <property type="entry name" value="ALKALINE PHOSPHATASE LIKE PROTEIN"/>
    <property type="match status" value="1"/>
</dbReference>
<dbReference type="InterPro" id="IPR051311">
    <property type="entry name" value="DedA_domain"/>
</dbReference>
<keyword evidence="6" id="KW-1185">Reference proteome</keyword>